<gene>
    <name evidence="1" type="ORF">JHX87_11950</name>
</gene>
<dbReference type="RefSeq" id="WP_271883914.1">
    <property type="nucleotide sequence ID" value="NZ_CP067136.1"/>
</dbReference>
<name>A0ABY7SI15_9RHOB</name>
<proteinExistence type="predicted"/>
<evidence type="ECO:0000313" key="2">
    <source>
        <dbReference type="Proteomes" id="UP001219349"/>
    </source>
</evidence>
<sequence length="121" mass="13599">MIRLSEAQIDGDRVARLAAFDARVARRLREIHGNDNDPDCTDLTASVTEARSYAQSLGFKAEQHLFDLIEAQYLNGTAIQRDPGFHAILNRPLLTNEEKCRHIRARFVTVHSVGKEGDRVA</sequence>
<protein>
    <submittedName>
        <fullName evidence="1">Uncharacterized protein</fullName>
    </submittedName>
</protein>
<organism evidence="1 2">
    <name type="scientific">Paracoccus fistulariae</name>
    <dbReference type="NCBI Taxonomy" id="658446"/>
    <lineage>
        <taxon>Bacteria</taxon>
        <taxon>Pseudomonadati</taxon>
        <taxon>Pseudomonadota</taxon>
        <taxon>Alphaproteobacteria</taxon>
        <taxon>Rhodobacterales</taxon>
        <taxon>Paracoccaceae</taxon>
        <taxon>Paracoccus</taxon>
    </lineage>
</organism>
<reference evidence="1 2" key="1">
    <citation type="submission" date="2021-01" db="EMBL/GenBank/DDBJ databases">
        <title>Biogeographic distribution of Paracoccus.</title>
        <authorList>
            <person name="Hollensteiner J."/>
            <person name="Leineberger J."/>
            <person name="Brinkhoff T."/>
            <person name="Daniel R."/>
        </authorList>
    </citation>
    <scope>NUCLEOTIDE SEQUENCE [LARGE SCALE GENOMIC DNA]</scope>
    <source>
        <strain evidence="1 2">KCTC 22803</strain>
    </source>
</reference>
<dbReference type="Proteomes" id="UP001219349">
    <property type="component" value="Chromosome"/>
</dbReference>
<evidence type="ECO:0000313" key="1">
    <source>
        <dbReference type="EMBL" id="WCR06203.1"/>
    </source>
</evidence>
<dbReference type="EMBL" id="CP067136">
    <property type="protein sequence ID" value="WCR06203.1"/>
    <property type="molecule type" value="Genomic_DNA"/>
</dbReference>
<keyword evidence="2" id="KW-1185">Reference proteome</keyword>
<accession>A0ABY7SI15</accession>